<reference evidence="2" key="1">
    <citation type="submission" date="2020-02" db="EMBL/GenBank/DDBJ databases">
        <authorList>
            <person name="Meier V. D."/>
        </authorList>
    </citation>
    <scope>NUCLEOTIDE SEQUENCE</scope>
    <source>
        <strain evidence="2">AVDCRST_MAG52</strain>
    </source>
</reference>
<protein>
    <submittedName>
        <fullName evidence="2">Thioredoxin</fullName>
    </submittedName>
</protein>
<feature type="non-terminal residue" evidence="2">
    <location>
        <position position="153"/>
    </location>
</feature>
<dbReference type="AlphaFoldDB" id="A0A6J4H212"/>
<feature type="region of interest" description="Disordered" evidence="1">
    <location>
        <begin position="1"/>
        <end position="153"/>
    </location>
</feature>
<accession>A0A6J4H212</accession>
<proteinExistence type="predicted"/>
<sequence length="153" mass="16143">ERDRSGRAGRRAGGDGRLGVVAAGERRPAALPTSRGGRRAGGLRVRLRPAGRPSRRRRPDRRPVLHRVLRPLPRDEGPAGPAPGDPAGAGRRAGRRREPPRRGPRAGRASHADAVLPRPRRTARGPQQRCAAGGRADRPGGRPRGPAGGGVAM</sequence>
<feature type="non-terminal residue" evidence="2">
    <location>
        <position position="1"/>
    </location>
</feature>
<evidence type="ECO:0000313" key="2">
    <source>
        <dbReference type="EMBL" id="CAA9212186.1"/>
    </source>
</evidence>
<organism evidence="2">
    <name type="scientific">uncultured Blastococcus sp</name>
    <dbReference type="NCBI Taxonomy" id="217144"/>
    <lineage>
        <taxon>Bacteria</taxon>
        <taxon>Bacillati</taxon>
        <taxon>Actinomycetota</taxon>
        <taxon>Actinomycetes</taxon>
        <taxon>Geodermatophilales</taxon>
        <taxon>Geodermatophilaceae</taxon>
        <taxon>Blastococcus</taxon>
        <taxon>environmental samples</taxon>
    </lineage>
</organism>
<feature type="compositionally biased region" description="Gly residues" evidence="1">
    <location>
        <begin position="142"/>
        <end position="153"/>
    </location>
</feature>
<gene>
    <name evidence="2" type="ORF">AVDCRST_MAG52-77</name>
</gene>
<name>A0A6J4H212_9ACTN</name>
<evidence type="ECO:0000256" key="1">
    <source>
        <dbReference type="SAM" id="MobiDB-lite"/>
    </source>
</evidence>
<feature type="compositionally biased region" description="Basic residues" evidence="1">
    <location>
        <begin position="45"/>
        <end position="69"/>
    </location>
</feature>
<dbReference type="EMBL" id="CADCTN010000007">
    <property type="protein sequence ID" value="CAA9212186.1"/>
    <property type="molecule type" value="Genomic_DNA"/>
</dbReference>